<dbReference type="CDD" id="cd03215">
    <property type="entry name" value="ABC_Carb_Monos_II"/>
    <property type="match status" value="1"/>
</dbReference>
<feature type="domain" description="ABC transporter" evidence="8">
    <location>
        <begin position="254"/>
        <end position="492"/>
    </location>
</feature>
<dbReference type="PANTHER" id="PTHR43790">
    <property type="entry name" value="CARBOHYDRATE TRANSPORT ATP-BINDING PROTEIN MG119-RELATED"/>
    <property type="match status" value="1"/>
</dbReference>
<accession>A0A2G9X2P6</accession>
<dbReference type="InterPro" id="IPR050107">
    <property type="entry name" value="ABC_carbohydrate_import_ATPase"/>
</dbReference>
<dbReference type="RefSeq" id="WP_100079177.1">
    <property type="nucleotide sequence ID" value="NZ_NQVN01000001.1"/>
</dbReference>
<dbReference type="GO" id="GO:0016887">
    <property type="term" value="F:ATP hydrolysis activity"/>
    <property type="evidence" value="ECO:0007669"/>
    <property type="project" value="InterPro"/>
</dbReference>
<gene>
    <name evidence="9" type="ORF">CJ014_03960</name>
</gene>
<evidence type="ECO:0000313" key="9">
    <source>
        <dbReference type="EMBL" id="PIP01240.1"/>
    </source>
</evidence>
<dbReference type="InterPro" id="IPR027417">
    <property type="entry name" value="P-loop_NTPase"/>
</dbReference>
<dbReference type="EMBL" id="NQVN01000001">
    <property type="protein sequence ID" value="PIP01240.1"/>
    <property type="molecule type" value="Genomic_DNA"/>
</dbReference>
<keyword evidence="3" id="KW-0762">Sugar transport</keyword>
<dbReference type="PROSITE" id="PS50893">
    <property type="entry name" value="ABC_TRANSPORTER_2"/>
    <property type="match status" value="2"/>
</dbReference>
<evidence type="ECO:0000256" key="2">
    <source>
        <dbReference type="ARBA" id="ARBA00022475"/>
    </source>
</evidence>
<dbReference type="InterPro" id="IPR003593">
    <property type="entry name" value="AAA+_ATPase"/>
</dbReference>
<organism evidence="9 10">
    <name type="scientific">Pleomorphomonas carboxyditropha</name>
    <dbReference type="NCBI Taxonomy" id="2023338"/>
    <lineage>
        <taxon>Bacteria</taxon>
        <taxon>Pseudomonadati</taxon>
        <taxon>Pseudomonadota</taxon>
        <taxon>Alphaproteobacteria</taxon>
        <taxon>Hyphomicrobiales</taxon>
        <taxon>Pleomorphomonadaceae</taxon>
        <taxon>Pleomorphomonas</taxon>
    </lineage>
</organism>
<dbReference type="OrthoDB" id="9805029at2"/>
<reference evidence="9 10" key="1">
    <citation type="submission" date="2017-08" db="EMBL/GenBank/DDBJ databases">
        <title>Pleomorphomonas carboxidotrophicus sp. nov., a new mesophilic hydrogenogenic carboxidotroph.</title>
        <authorList>
            <person name="Esquivel-Elizondo S."/>
            <person name="Krajmalnik-Brown R."/>
            <person name="Maldonado J."/>
        </authorList>
    </citation>
    <scope>NUCLEOTIDE SEQUENCE [LARGE SCALE GENOMIC DNA]</scope>
    <source>
        <strain evidence="9 10">SVCO-16</strain>
    </source>
</reference>
<evidence type="ECO:0000256" key="5">
    <source>
        <dbReference type="ARBA" id="ARBA00022840"/>
    </source>
</evidence>
<dbReference type="SMART" id="SM00382">
    <property type="entry name" value="AAA"/>
    <property type="match status" value="2"/>
</dbReference>
<evidence type="ECO:0000259" key="8">
    <source>
        <dbReference type="PROSITE" id="PS50893"/>
    </source>
</evidence>
<keyword evidence="1" id="KW-0813">Transport</keyword>
<dbReference type="Proteomes" id="UP000231070">
    <property type="component" value="Unassembled WGS sequence"/>
</dbReference>
<dbReference type="GO" id="GO:0005524">
    <property type="term" value="F:ATP binding"/>
    <property type="evidence" value="ECO:0007669"/>
    <property type="project" value="UniProtKB-KW"/>
</dbReference>
<name>A0A2G9X2P6_9HYPH</name>
<protein>
    <submittedName>
        <fullName evidence="9">ABC transporter ATP-binding protein</fullName>
    </submittedName>
</protein>
<dbReference type="PANTHER" id="PTHR43790:SF3">
    <property type="entry name" value="D-ALLOSE IMPORT ATP-BINDING PROTEIN ALSA-RELATED"/>
    <property type="match status" value="1"/>
</dbReference>
<keyword evidence="7" id="KW-0472">Membrane</keyword>
<feature type="domain" description="ABC transporter" evidence="8">
    <location>
        <begin position="4"/>
        <end position="243"/>
    </location>
</feature>
<dbReference type="SUPFAM" id="SSF52540">
    <property type="entry name" value="P-loop containing nucleoside triphosphate hydrolases"/>
    <property type="match status" value="2"/>
</dbReference>
<dbReference type="InterPro" id="IPR003439">
    <property type="entry name" value="ABC_transporter-like_ATP-bd"/>
</dbReference>
<evidence type="ECO:0000256" key="7">
    <source>
        <dbReference type="ARBA" id="ARBA00023136"/>
    </source>
</evidence>
<sequence length="492" mass="51993">MALVSLRNVFKAFGSTRALAGASLDVEAGEIVALMGSNGAGKSTLVKILSGVIEADAGDIRLHDRSFLPRSPAEAAAAGIVTVHQSTGVVGIPGLPVADSLLIDRYADRATPFFLSRRSVRRRARAIVDEAGFDLPLDRDFADLSAADRQLVAIARAIGRKAELLILDEPTASLSGGEARRLYAVLKDLAARGIAILYISHRLADLEALADRVEVLRGGRNAGSFRRPVDFDAAVETMIGRPLAAAHPDARRPAGPAVLSLRGIRLLPHARPFDLDLHAGEVVAITGVLGAGKSRLLTGIFGQGRFAAGEMRLDGRPYAPRDPADAIAAGVVMAGEDRHRTSLMPAGWPGEAVRATISLPHLDRWFPSGFILGDRETTEGRGAISRLGIRAASPAASVWSLSGGNQQKTVIARWEAEPSRVLLLDEPFQGVDLGARQDIIAILRRHADRATLIATSDPEEAAEVADRVVVLDGHSLVPAAAGGPNPLQEAHP</sequence>
<keyword evidence="10" id="KW-1185">Reference proteome</keyword>
<keyword evidence="5 9" id="KW-0067">ATP-binding</keyword>
<dbReference type="Pfam" id="PF00005">
    <property type="entry name" value="ABC_tran"/>
    <property type="match status" value="2"/>
</dbReference>
<keyword evidence="6" id="KW-1278">Translocase</keyword>
<proteinExistence type="predicted"/>
<dbReference type="AlphaFoldDB" id="A0A2G9X2P6"/>
<dbReference type="CDD" id="cd03216">
    <property type="entry name" value="ABC_Carb_Monos_I"/>
    <property type="match status" value="1"/>
</dbReference>
<evidence type="ECO:0000256" key="1">
    <source>
        <dbReference type="ARBA" id="ARBA00022448"/>
    </source>
</evidence>
<evidence type="ECO:0000313" key="10">
    <source>
        <dbReference type="Proteomes" id="UP000231070"/>
    </source>
</evidence>
<keyword evidence="2" id="KW-1003">Cell membrane</keyword>
<keyword evidence="4" id="KW-0547">Nucleotide-binding</keyword>
<evidence type="ECO:0000256" key="4">
    <source>
        <dbReference type="ARBA" id="ARBA00022741"/>
    </source>
</evidence>
<evidence type="ECO:0000256" key="6">
    <source>
        <dbReference type="ARBA" id="ARBA00022967"/>
    </source>
</evidence>
<dbReference type="Gene3D" id="3.40.50.300">
    <property type="entry name" value="P-loop containing nucleotide triphosphate hydrolases"/>
    <property type="match status" value="2"/>
</dbReference>
<evidence type="ECO:0000256" key="3">
    <source>
        <dbReference type="ARBA" id="ARBA00022597"/>
    </source>
</evidence>
<comment type="caution">
    <text evidence="9">The sequence shown here is derived from an EMBL/GenBank/DDBJ whole genome shotgun (WGS) entry which is preliminary data.</text>
</comment>